<dbReference type="InterPro" id="IPR036514">
    <property type="entry name" value="SGNH_hydro_sf"/>
</dbReference>
<protein>
    <recommendedName>
        <fullName evidence="1">SGNH hydrolase-type esterase domain-containing protein</fullName>
    </recommendedName>
</protein>
<dbReference type="KEGG" id="sla:SERLADRAFT_418412"/>
<dbReference type="Proteomes" id="UP000008064">
    <property type="component" value="Unassembled WGS sequence"/>
</dbReference>
<dbReference type="SUPFAM" id="SSF52266">
    <property type="entry name" value="SGNH hydrolase"/>
    <property type="match status" value="1"/>
</dbReference>
<evidence type="ECO:0000259" key="1">
    <source>
        <dbReference type="Pfam" id="PF13472"/>
    </source>
</evidence>
<dbReference type="OrthoDB" id="3241977at2759"/>
<dbReference type="CDD" id="cd00229">
    <property type="entry name" value="SGNH_hydrolase"/>
    <property type="match status" value="1"/>
</dbReference>
<organism>
    <name type="scientific">Serpula lacrymans var. lacrymans (strain S7.9)</name>
    <name type="common">Dry rot fungus</name>
    <dbReference type="NCBI Taxonomy" id="578457"/>
    <lineage>
        <taxon>Eukaryota</taxon>
        <taxon>Fungi</taxon>
        <taxon>Dikarya</taxon>
        <taxon>Basidiomycota</taxon>
        <taxon>Agaricomycotina</taxon>
        <taxon>Agaricomycetes</taxon>
        <taxon>Agaricomycetidae</taxon>
        <taxon>Boletales</taxon>
        <taxon>Coniophorineae</taxon>
        <taxon>Serpulaceae</taxon>
        <taxon>Serpula</taxon>
    </lineage>
</organism>
<dbReference type="Gene3D" id="3.40.50.1110">
    <property type="entry name" value="SGNH hydrolase"/>
    <property type="match status" value="1"/>
</dbReference>
<name>F8PBJ2_SERL9</name>
<evidence type="ECO:0000313" key="2">
    <source>
        <dbReference type="EMBL" id="EGO19630.1"/>
    </source>
</evidence>
<dbReference type="EMBL" id="GL945443">
    <property type="protein sequence ID" value="EGO19630.1"/>
    <property type="molecule type" value="Genomic_DNA"/>
</dbReference>
<dbReference type="InterPro" id="IPR013830">
    <property type="entry name" value="SGNH_hydro"/>
</dbReference>
<dbReference type="Pfam" id="PF13472">
    <property type="entry name" value="Lipase_GDSL_2"/>
    <property type="match status" value="1"/>
</dbReference>
<dbReference type="RefSeq" id="XP_007323763.1">
    <property type="nucleotide sequence ID" value="XM_007323701.1"/>
</dbReference>
<feature type="domain" description="SGNH hydrolase-type esterase" evidence="1">
    <location>
        <begin position="87"/>
        <end position="292"/>
    </location>
</feature>
<gene>
    <name evidence="2" type="ORF">SERLADRAFT_418412</name>
</gene>
<dbReference type="AlphaFoldDB" id="F8PBJ2"/>
<dbReference type="HOGENOM" id="CLU_900669_0_0_1"/>
<dbReference type="GeneID" id="18813695"/>
<proteinExistence type="predicted"/>
<reference evidence="2" key="1">
    <citation type="submission" date="2011-04" db="EMBL/GenBank/DDBJ databases">
        <title>Evolution of plant cell wall degrading machinery underlies the functional diversity of forest fungi.</title>
        <authorList>
            <consortium name="US DOE Joint Genome Institute (JGI-PGF)"/>
            <person name="Eastwood D.C."/>
            <person name="Floudas D."/>
            <person name="Binder M."/>
            <person name="Majcherczyk A."/>
            <person name="Schneider P."/>
            <person name="Aerts A."/>
            <person name="Asiegbu F.O."/>
            <person name="Baker S.E."/>
            <person name="Barry K."/>
            <person name="Bendiksby M."/>
            <person name="Blumentritt M."/>
            <person name="Coutinho P.M."/>
            <person name="Cullen D."/>
            <person name="Cullen D."/>
            <person name="Gathman A."/>
            <person name="Goodell B."/>
            <person name="Henrissat B."/>
            <person name="Ihrmark K."/>
            <person name="Kauserud H."/>
            <person name="Kohler A."/>
            <person name="LaButti K."/>
            <person name="Lapidus A."/>
            <person name="Lavin J.L."/>
            <person name="Lee Y.-H."/>
            <person name="Lindquist E."/>
            <person name="Lilly W."/>
            <person name="Lucas S."/>
            <person name="Morin E."/>
            <person name="Murat C."/>
            <person name="Oguiza J.A."/>
            <person name="Park J."/>
            <person name="Pisabarro A.G."/>
            <person name="Riley R."/>
            <person name="Rosling A."/>
            <person name="Salamov A."/>
            <person name="Schmidt O."/>
            <person name="Schmutz J."/>
            <person name="Skrede I."/>
            <person name="Stenlid J."/>
            <person name="Wiebenga A."/>
            <person name="Xie X."/>
            <person name="Kues U."/>
            <person name="Hibbett D.S."/>
            <person name="Hoffmeister D."/>
            <person name="Hogberg N."/>
            <person name="Martin F."/>
            <person name="Grigoriev I.V."/>
            <person name="Watkinson S.C."/>
        </authorList>
    </citation>
    <scope>NUCLEOTIDE SEQUENCE</scope>
    <source>
        <strain evidence="2">S7.9</strain>
    </source>
</reference>
<accession>F8PBJ2</accession>
<sequence>MLVWTITRDGSSEPFTVESGDMEPSRELVLFDANRIPDFSEGVYCIEVTLVDWASSLEVEAIIVDSESSLLPYSTADAILGPTPILLIGDSISCGYAVSKEDGGQPIPRGYLDAFPTIAQRLLSRYGGSPHILFETISYPGVTLVNPTAEEAEEGMAEGMLAKFFQVSPWDSALCSSHRNKPSVVMIALGTNDDALDVSTESFSASFNELIGRLFQLYESSLACVIFIEPFPDFTEGDDIEPSTLSSCIPAVFEQLRQRYEHVTFHSINISSGIERRHTMDGLHPNVKGHEVLGKNLADQLCIILKPVI</sequence>